<feature type="region of interest" description="Disordered" evidence="1">
    <location>
        <begin position="157"/>
        <end position="185"/>
    </location>
</feature>
<protein>
    <submittedName>
        <fullName evidence="2">Uncharacterized protein</fullName>
    </submittedName>
</protein>
<evidence type="ECO:0000256" key="1">
    <source>
        <dbReference type="SAM" id="MobiDB-lite"/>
    </source>
</evidence>
<reference evidence="2 3" key="1">
    <citation type="journal article" date="2016" name="Mol. Biol. Evol.">
        <title>Comparative Genomics of Early-Diverging Mushroom-Forming Fungi Provides Insights into the Origins of Lignocellulose Decay Capabilities.</title>
        <authorList>
            <person name="Nagy L.G."/>
            <person name="Riley R."/>
            <person name="Tritt A."/>
            <person name="Adam C."/>
            <person name="Daum C."/>
            <person name="Floudas D."/>
            <person name="Sun H."/>
            <person name="Yadav J.S."/>
            <person name="Pangilinan J."/>
            <person name="Larsson K.H."/>
            <person name="Matsuura K."/>
            <person name="Barry K."/>
            <person name="Labutti K."/>
            <person name="Kuo R."/>
            <person name="Ohm R.A."/>
            <person name="Bhattacharya S.S."/>
            <person name="Shirouzu T."/>
            <person name="Yoshinaga Y."/>
            <person name="Martin F.M."/>
            <person name="Grigoriev I.V."/>
            <person name="Hibbett D.S."/>
        </authorList>
    </citation>
    <scope>NUCLEOTIDE SEQUENCE [LARGE SCALE GENOMIC DNA]</scope>
    <source>
        <strain evidence="2 3">CBS 109695</strain>
    </source>
</reference>
<feature type="compositionally biased region" description="Low complexity" evidence="1">
    <location>
        <begin position="159"/>
        <end position="168"/>
    </location>
</feature>
<accession>A0A166P3S5</accession>
<gene>
    <name evidence="2" type="ORF">FIBSPDRAFT_929126</name>
</gene>
<dbReference type="Proteomes" id="UP000076532">
    <property type="component" value="Unassembled WGS sequence"/>
</dbReference>
<feature type="compositionally biased region" description="Acidic residues" evidence="1">
    <location>
        <begin position="169"/>
        <end position="182"/>
    </location>
</feature>
<evidence type="ECO:0000313" key="3">
    <source>
        <dbReference type="Proteomes" id="UP000076532"/>
    </source>
</evidence>
<dbReference type="EMBL" id="KV417519">
    <property type="protein sequence ID" value="KZP25685.1"/>
    <property type="molecule type" value="Genomic_DNA"/>
</dbReference>
<name>A0A166P3S5_9AGAM</name>
<proteinExistence type="predicted"/>
<keyword evidence="3" id="KW-1185">Reference proteome</keyword>
<organism evidence="2 3">
    <name type="scientific">Athelia psychrophila</name>
    <dbReference type="NCBI Taxonomy" id="1759441"/>
    <lineage>
        <taxon>Eukaryota</taxon>
        <taxon>Fungi</taxon>
        <taxon>Dikarya</taxon>
        <taxon>Basidiomycota</taxon>
        <taxon>Agaricomycotina</taxon>
        <taxon>Agaricomycetes</taxon>
        <taxon>Agaricomycetidae</taxon>
        <taxon>Atheliales</taxon>
        <taxon>Atheliaceae</taxon>
        <taxon>Athelia</taxon>
    </lineage>
</organism>
<evidence type="ECO:0000313" key="2">
    <source>
        <dbReference type="EMBL" id="KZP25685.1"/>
    </source>
</evidence>
<dbReference type="AlphaFoldDB" id="A0A166P3S5"/>
<dbReference type="OrthoDB" id="2745518at2759"/>
<sequence>MPTLADVSSDVIHQILASVSDFKSLRSLLLTSKPFHDTFEAHPQGILRDIAFNKVGAALPQALRLVRCEAAGYRNKDVAELPSEQDVMVQPIITRREARALAENAQVAYDLEDLFSQRHKDKSTAVSQLTLAESASFQRALYRIWLYSSVYGAKPEIADGNSDDGSMSDNEDEDDDESDGDENDKARIKTEIKCRNLLTSFKTCELAMMGEISSLFQNVAVWAGHAGSTWFANDGHIGSRALFAGPRALLRSYQTRNLSDIGNFWEAGAEIFSNLLEDVRKSREKSNQKSNSGSSVDAAAVNQTIVQHPIGERDACKRCGTIQGFNLYNELNWNMLEGVPGLRFQLLLPGKLPQNRTAVNDLLGAIDSMSHSEIIAQLFDEKEIPFEELTEDDWLCVDCLNEFISAGFKTILACNTAK</sequence>
<dbReference type="STRING" id="436010.A0A166P3S5"/>